<evidence type="ECO:0000313" key="3">
    <source>
        <dbReference type="Proteomes" id="UP000245609"/>
    </source>
</evidence>
<feature type="region of interest" description="Disordered" evidence="1">
    <location>
        <begin position="1"/>
        <end position="50"/>
    </location>
</feature>
<evidence type="ECO:0000256" key="1">
    <source>
        <dbReference type="SAM" id="MobiDB-lite"/>
    </source>
</evidence>
<protein>
    <submittedName>
        <fullName evidence="2">Uncharacterized protein</fullName>
    </submittedName>
</protein>
<feature type="non-terminal residue" evidence="2">
    <location>
        <position position="94"/>
    </location>
</feature>
<feature type="compositionally biased region" description="Polar residues" evidence="1">
    <location>
        <begin position="35"/>
        <end position="44"/>
    </location>
</feature>
<keyword evidence="3" id="KW-1185">Reference proteome</keyword>
<dbReference type="EMBL" id="MBFS01002938">
    <property type="protein sequence ID" value="PVU90660.1"/>
    <property type="molecule type" value="Genomic_DNA"/>
</dbReference>
<reference evidence="2 3" key="1">
    <citation type="journal article" date="2018" name="MBio">
        <title>Comparative Genomics Reveals the Core Gene Toolbox for the Fungus-Insect Symbiosis.</title>
        <authorList>
            <person name="Wang Y."/>
            <person name="Stata M."/>
            <person name="Wang W."/>
            <person name="Stajich J.E."/>
            <person name="White M.M."/>
            <person name="Moncalvo J.M."/>
        </authorList>
    </citation>
    <scope>NUCLEOTIDE SEQUENCE [LARGE SCALE GENOMIC DNA]</scope>
    <source>
        <strain evidence="2 3">SC-DP-2</strain>
    </source>
</reference>
<organism evidence="2 3">
    <name type="scientific">Smittium megazygosporum</name>
    <dbReference type="NCBI Taxonomy" id="133381"/>
    <lineage>
        <taxon>Eukaryota</taxon>
        <taxon>Fungi</taxon>
        <taxon>Fungi incertae sedis</taxon>
        <taxon>Zoopagomycota</taxon>
        <taxon>Kickxellomycotina</taxon>
        <taxon>Harpellomycetes</taxon>
        <taxon>Harpellales</taxon>
        <taxon>Legeriomycetaceae</taxon>
        <taxon>Smittium</taxon>
    </lineage>
</organism>
<feature type="non-terminal residue" evidence="2">
    <location>
        <position position="1"/>
    </location>
</feature>
<dbReference type="AlphaFoldDB" id="A0A2T9YE98"/>
<name>A0A2T9YE98_9FUNG</name>
<gene>
    <name evidence="2" type="ORF">BB560_006186</name>
</gene>
<accession>A0A2T9YE98</accession>
<feature type="compositionally biased region" description="Basic and acidic residues" evidence="1">
    <location>
        <begin position="7"/>
        <end position="17"/>
    </location>
</feature>
<sequence>RNLSRQYMDDLQDKRNENTVNSISEIEISKEKASDNSNSGIRNTQTEKVENETFQGIQTSDSIAGILTFDISSKQFYKKFVMVLAISCIGFTVL</sequence>
<comment type="caution">
    <text evidence="2">The sequence shown here is derived from an EMBL/GenBank/DDBJ whole genome shotgun (WGS) entry which is preliminary data.</text>
</comment>
<evidence type="ECO:0000313" key="2">
    <source>
        <dbReference type="EMBL" id="PVU90660.1"/>
    </source>
</evidence>
<proteinExistence type="predicted"/>
<dbReference type="Proteomes" id="UP000245609">
    <property type="component" value="Unassembled WGS sequence"/>
</dbReference>